<dbReference type="EMBL" id="UIGY01000137">
    <property type="protein sequence ID" value="SUZ11689.1"/>
    <property type="molecule type" value="Genomic_DNA"/>
</dbReference>
<protein>
    <submittedName>
        <fullName evidence="2">BgtE-20074</fullName>
    </submittedName>
</protein>
<organism evidence="2">
    <name type="scientific">Blumeria graminis f. sp. tritici 96224</name>
    <dbReference type="NCBI Taxonomy" id="1268274"/>
    <lineage>
        <taxon>Eukaryota</taxon>
        <taxon>Fungi</taxon>
        <taxon>Dikarya</taxon>
        <taxon>Ascomycota</taxon>
        <taxon>Pezizomycotina</taxon>
        <taxon>Leotiomycetes</taxon>
        <taxon>Erysiphales</taxon>
        <taxon>Erysiphaceae</taxon>
        <taxon>Blumeria</taxon>
    </lineage>
</organism>
<sequence length="128" mass="14324">MHSNCLLSCLGIWIISIIGVVQCISEYRCGNNHVISNDEVQRVYNQARPVVLGQVRQSTPLSGAKYTGNLCGLPKLTYHWFLNYSKDNYSQVVMSYFLLISADGELQGVISTGWKMELGQEDTWCGEA</sequence>
<dbReference type="AlphaFoldDB" id="A0A381LCM8"/>
<evidence type="ECO:0000313" key="2">
    <source>
        <dbReference type="EMBL" id="SUZ11689.1"/>
    </source>
</evidence>
<accession>A0A381LCM8</accession>
<gene>
    <name evidence="2" type="ORF">BGT96224V2_LOCUS4870</name>
</gene>
<keyword evidence="1" id="KW-0732">Signal</keyword>
<feature type="signal peptide" evidence="1">
    <location>
        <begin position="1"/>
        <end position="23"/>
    </location>
</feature>
<proteinExistence type="predicted"/>
<evidence type="ECO:0000256" key="1">
    <source>
        <dbReference type="SAM" id="SignalP"/>
    </source>
</evidence>
<name>A0A381LCM8_BLUGR</name>
<reference evidence="2" key="1">
    <citation type="submission" date="2018-07" db="EMBL/GenBank/DDBJ databases">
        <authorList>
            <person name="Quirk P.G."/>
            <person name="Krulwich T.A."/>
        </authorList>
    </citation>
    <scope>NUCLEOTIDE SEQUENCE</scope>
    <source>
        <strain evidence="2">96224</strain>
    </source>
</reference>
<feature type="chain" id="PRO_5016656939" evidence="1">
    <location>
        <begin position="24"/>
        <end position="128"/>
    </location>
</feature>